<name>A0A6A6UEW8_9PEZI</name>
<evidence type="ECO:0000313" key="16">
    <source>
        <dbReference type="EMBL" id="KAF2670176.1"/>
    </source>
</evidence>
<dbReference type="InterPro" id="IPR005821">
    <property type="entry name" value="Ion_trans_dom"/>
</dbReference>
<evidence type="ECO:0000256" key="8">
    <source>
        <dbReference type="ARBA" id="ARBA00023054"/>
    </source>
</evidence>
<evidence type="ECO:0000259" key="15">
    <source>
        <dbReference type="Pfam" id="PF00520"/>
    </source>
</evidence>
<dbReference type="EMBL" id="MU004234">
    <property type="protein sequence ID" value="KAF2670176.1"/>
    <property type="molecule type" value="Genomic_DNA"/>
</dbReference>
<evidence type="ECO:0000256" key="13">
    <source>
        <dbReference type="SAM" id="Coils"/>
    </source>
</evidence>
<sequence length="240" mass="27161">MTSSSVQFHPDTENAPLLRKKSWGAPFKLDYASINLEHWYSHPFRGDGTMVSTTREKTRRLLSSKFGHYSVLTLVTLDVMGIIADFILRLFKCENAKNGQDWDTALDVLGVVSLVFSSLFMLELIASIWAFGMPYFDSWFHCLDAAVVMGGFILDILLHGTIEEAASLIVILRLWRVFKIIEELSLGAQEQSDNMERMMQQIKVDNELLRKECVHLKRTMVKAGVKADDGHNTPPNEHAG</sequence>
<feature type="transmembrane region" description="Helical" evidence="14">
    <location>
        <begin position="108"/>
        <end position="132"/>
    </location>
</feature>
<comment type="subcellular location">
    <subcellularLocation>
        <location evidence="1">Cell membrane</location>
        <topology evidence="1">Multi-pass membrane protein</topology>
    </subcellularLocation>
</comment>
<evidence type="ECO:0000256" key="6">
    <source>
        <dbReference type="ARBA" id="ARBA00022882"/>
    </source>
</evidence>
<dbReference type="InterPro" id="IPR031846">
    <property type="entry name" value="Hvcn1"/>
</dbReference>
<feature type="coiled-coil region" evidence="13">
    <location>
        <begin position="181"/>
        <end position="212"/>
    </location>
</feature>
<evidence type="ECO:0000256" key="12">
    <source>
        <dbReference type="ARBA" id="ARBA00031989"/>
    </source>
</evidence>
<keyword evidence="11" id="KW-0407">Ion channel</keyword>
<evidence type="ECO:0000256" key="7">
    <source>
        <dbReference type="ARBA" id="ARBA00022989"/>
    </source>
</evidence>
<evidence type="ECO:0000256" key="5">
    <source>
        <dbReference type="ARBA" id="ARBA00022692"/>
    </source>
</evidence>
<reference evidence="16" key="1">
    <citation type="journal article" date="2020" name="Stud. Mycol.">
        <title>101 Dothideomycetes genomes: a test case for predicting lifestyles and emergence of pathogens.</title>
        <authorList>
            <person name="Haridas S."/>
            <person name="Albert R."/>
            <person name="Binder M."/>
            <person name="Bloem J."/>
            <person name="Labutti K."/>
            <person name="Salamov A."/>
            <person name="Andreopoulos B."/>
            <person name="Baker S."/>
            <person name="Barry K."/>
            <person name="Bills G."/>
            <person name="Bluhm B."/>
            <person name="Cannon C."/>
            <person name="Castanera R."/>
            <person name="Culley D."/>
            <person name="Daum C."/>
            <person name="Ezra D."/>
            <person name="Gonzalez J."/>
            <person name="Henrissat B."/>
            <person name="Kuo A."/>
            <person name="Liang C."/>
            <person name="Lipzen A."/>
            <person name="Lutzoni F."/>
            <person name="Magnuson J."/>
            <person name="Mondo S."/>
            <person name="Nolan M."/>
            <person name="Ohm R."/>
            <person name="Pangilinan J."/>
            <person name="Park H.-J."/>
            <person name="Ramirez L."/>
            <person name="Alfaro M."/>
            <person name="Sun H."/>
            <person name="Tritt A."/>
            <person name="Yoshinaga Y."/>
            <person name="Zwiers L.-H."/>
            <person name="Turgeon B."/>
            <person name="Goodwin S."/>
            <person name="Spatafora J."/>
            <person name="Crous P."/>
            <person name="Grigoriev I."/>
        </authorList>
    </citation>
    <scope>NUCLEOTIDE SEQUENCE</scope>
    <source>
        <strain evidence="16">CBS 115976</strain>
    </source>
</reference>
<dbReference type="InterPro" id="IPR027359">
    <property type="entry name" value="Volt_channel_dom_sf"/>
</dbReference>
<keyword evidence="9" id="KW-0406">Ion transport</keyword>
<evidence type="ECO:0000256" key="1">
    <source>
        <dbReference type="ARBA" id="ARBA00004651"/>
    </source>
</evidence>
<protein>
    <recommendedName>
        <fullName evidence="2">Voltage-gated hydrogen channel 1</fullName>
    </recommendedName>
    <alternativeName>
        <fullName evidence="12">Hydrogen voltage-gated channel 1</fullName>
    </alternativeName>
</protein>
<evidence type="ECO:0000256" key="2">
    <source>
        <dbReference type="ARBA" id="ARBA00015897"/>
    </source>
</evidence>
<keyword evidence="5 14" id="KW-0812">Transmembrane</keyword>
<dbReference type="PANTHER" id="PTHR46480">
    <property type="entry name" value="F20B24.22"/>
    <property type="match status" value="1"/>
</dbReference>
<keyword evidence="10 14" id="KW-0472">Membrane</keyword>
<dbReference type="Pfam" id="PF00520">
    <property type="entry name" value="Ion_trans"/>
    <property type="match status" value="1"/>
</dbReference>
<proteinExistence type="predicted"/>
<gene>
    <name evidence="16" type="ORF">BT63DRAFT_231286</name>
</gene>
<evidence type="ECO:0000256" key="10">
    <source>
        <dbReference type="ARBA" id="ARBA00023136"/>
    </source>
</evidence>
<evidence type="ECO:0000256" key="4">
    <source>
        <dbReference type="ARBA" id="ARBA00022475"/>
    </source>
</evidence>
<keyword evidence="3" id="KW-0813">Transport</keyword>
<accession>A0A6A6UEW8</accession>
<dbReference type="OrthoDB" id="427456at2759"/>
<organism evidence="16 17">
    <name type="scientific">Microthyrium microscopicum</name>
    <dbReference type="NCBI Taxonomy" id="703497"/>
    <lineage>
        <taxon>Eukaryota</taxon>
        <taxon>Fungi</taxon>
        <taxon>Dikarya</taxon>
        <taxon>Ascomycota</taxon>
        <taxon>Pezizomycotina</taxon>
        <taxon>Dothideomycetes</taxon>
        <taxon>Dothideomycetes incertae sedis</taxon>
        <taxon>Microthyriales</taxon>
        <taxon>Microthyriaceae</taxon>
        <taxon>Microthyrium</taxon>
    </lineage>
</organism>
<dbReference type="GO" id="GO:0005886">
    <property type="term" value="C:plasma membrane"/>
    <property type="evidence" value="ECO:0007669"/>
    <property type="project" value="UniProtKB-SubCell"/>
</dbReference>
<feature type="domain" description="Ion transport" evidence="15">
    <location>
        <begin position="101"/>
        <end position="182"/>
    </location>
</feature>
<keyword evidence="6" id="KW-0851">Voltage-gated channel</keyword>
<keyword evidence="8 13" id="KW-0175">Coiled coil</keyword>
<dbReference type="Proteomes" id="UP000799302">
    <property type="component" value="Unassembled WGS sequence"/>
</dbReference>
<dbReference type="PANTHER" id="PTHR46480:SF1">
    <property type="entry name" value="VOLTAGE-GATED HYDROGEN CHANNEL 1"/>
    <property type="match status" value="1"/>
</dbReference>
<dbReference type="GO" id="GO:0034702">
    <property type="term" value="C:monoatomic ion channel complex"/>
    <property type="evidence" value="ECO:0007669"/>
    <property type="project" value="UniProtKB-KW"/>
</dbReference>
<evidence type="ECO:0000256" key="3">
    <source>
        <dbReference type="ARBA" id="ARBA00022448"/>
    </source>
</evidence>
<feature type="transmembrane region" description="Helical" evidence="14">
    <location>
        <begin position="66"/>
        <end position="88"/>
    </location>
</feature>
<keyword evidence="17" id="KW-1185">Reference proteome</keyword>
<keyword evidence="4" id="KW-1003">Cell membrane</keyword>
<evidence type="ECO:0000256" key="14">
    <source>
        <dbReference type="SAM" id="Phobius"/>
    </source>
</evidence>
<keyword evidence="7 14" id="KW-1133">Transmembrane helix</keyword>
<dbReference type="Gene3D" id="1.20.120.350">
    <property type="entry name" value="Voltage-gated potassium channels. Chain C"/>
    <property type="match status" value="1"/>
</dbReference>
<dbReference type="GO" id="GO:0030171">
    <property type="term" value="F:voltage-gated proton channel activity"/>
    <property type="evidence" value="ECO:0007669"/>
    <property type="project" value="InterPro"/>
</dbReference>
<dbReference type="AlphaFoldDB" id="A0A6A6UEW8"/>
<evidence type="ECO:0000256" key="11">
    <source>
        <dbReference type="ARBA" id="ARBA00023303"/>
    </source>
</evidence>
<evidence type="ECO:0000313" key="17">
    <source>
        <dbReference type="Proteomes" id="UP000799302"/>
    </source>
</evidence>
<evidence type="ECO:0000256" key="9">
    <source>
        <dbReference type="ARBA" id="ARBA00023065"/>
    </source>
</evidence>